<accession>H0FUE5</accession>
<dbReference type="Proteomes" id="UP000004038">
    <property type="component" value="Unassembled WGS sequence"/>
</dbReference>
<organism evidence="1 2">
    <name type="scientific">Sinorhizobium meliloti CCNWSX0020</name>
    <dbReference type="NCBI Taxonomy" id="1107881"/>
    <lineage>
        <taxon>Bacteria</taxon>
        <taxon>Pseudomonadati</taxon>
        <taxon>Pseudomonadota</taxon>
        <taxon>Alphaproteobacteria</taxon>
        <taxon>Hyphomicrobiales</taxon>
        <taxon>Rhizobiaceae</taxon>
        <taxon>Sinorhizobium/Ensifer group</taxon>
        <taxon>Sinorhizobium</taxon>
    </lineage>
</organism>
<dbReference type="PATRIC" id="fig|1107881.3.peg.781"/>
<evidence type="ECO:0000313" key="1">
    <source>
        <dbReference type="EMBL" id="EHK79476.1"/>
    </source>
</evidence>
<name>H0FUE5_RHIML</name>
<dbReference type="EMBL" id="AGVV01000004">
    <property type="protein sequence ID" value="EHK79476.1"/>
    <property type="molecule type" value="Genomic_DNA"/>
</dbReference>
<sequence>MLAHVPAQPSKTDLGILFRRYGYGVPDMERARRSASNALTLIVEDTIQPYKKSATKNAEHIHNELKLFELPWPVQELRRLGTAEVKLRISLSTFMLPNPSEPARGNKYRYASHNLRFKLNRPNEKAGAFIKRISKIAEQTDEGPIEEPDGWMFGPNRRDVGSLQIDQLTCAASDLARRNLIAVHPVTGWWKAKNIPNPHNLKARFALVVEIDAGTVPAELYAEVQAAIANVAAAVVAV</sequence>
<dbReference type="AlphaFoldDB" id="H0FUE5"/>
<protein>
    <submittedName>
        <fullName evidence="1">Uncharacterized protein</fullName>
    </submittedName>
</protein>
<dbReference type="RefSeq" id="WP_003526165.1">
    <property type="nucleotide sequence ID" value="NZ_AGVV01000004.1"/>
</dbReference>
<proteinExistence type="predicted"/>
<gene>
    <name evidence="1" type="ORF">SM0020_03915</name>
</gene>
<reference evidence="1 2" key="1">
    <citation type="journal article" date="2012" name="J. Bacteriol.">
        <title>Draft Genome Sequence of Sinorhizobium meliloti CCNWSX0020, a Nitrogen-Fixing Symbiont with Copper Tolerance Capability Isolated from Lead-Zinc Mine Tailings.</title>
        <authorList>
            <person name="Li Z."/>
            <person name="Ma Z."/>
            <person name="Hao X."/>
            <person name="Wei G."/>
        </authorList>
    </citation>
    <scope>NUCLEOTIDE SEQUENCE [LARGE SCALE GENOMIC DNA]</scope>
    <source>
        <strain evidence="1 2">CCNWSX0020</strain>
    </source>
</reference>
<evidence type="ECO:0000313" key="2">
    <source>
        <dbReference type="Proteomes" id="UP000004038"/>
    </source>
</evidence>